<sequence length="165" mass="18785">MGTLGCSCISILRTGHRQELQLAEIFLNSLILQCLPYGQWCQAPSGWRYLQGRSSHRFRHQHQRRQNCQGRSHVYRRGKKVIEIISSFFYCGRFVDCENTFGTAEEPGCMVPLEADAQVGVLQSKEWFEWENRENRSSSLLAGTSLIIHIQCPVNHPAGSQPPPP</sequence>
<dbReference type="Proteomes" id="UP000054477">
    <property type="component" value="Unassembled WGS sequence"/>
</dbReference>
<dbReference type="PANTHER" id="PTHR10982:SF21">
    <property type="entry name" value="FATTY ACID SYNTHASE SUBUNIT BETA"/>
    <property type="match status" value="1"/>
</dbReference>
<name>A0A0C9XDM2_9AGAR</name>
<reference evidence="2 3" key="1">
    <citation type="submission" date="2014-04" db="EMBL/GenBank/DDBJ databases">
        <authorList>
            <consortium name="DOE Joint Genome Institute"/>
            <person name="Kuo A."/>
            <person name="Kohler A."/>
            <person name="Nagy L.G."/>
            <person name="Floudas D."/>
            <person name="Copeland A."/>
            <person name="Barry K.W."/>
            <person name="Cichocki N."/>
            <person name="Veneault-Fourrey C."/>
            <person name="LaButti K."/>
            <person name="Lindquist E.A."/>
            <person name="Lipzen A."/>
            <person name="Lundell T."/>
            <person name="Morin E."/>
            <person name="Murat C."/>
            <person name="Sun H."/>
            <person name="Tunlid A."/>
            <person name="Henrissat B."/>
            <person name="Grigoriev I.V."/>
            <person name="Hibbett D.S."/>
            <person name="Martin F."/>
            <person name="Nordberg H.P."/>
            <person name="Cantor M.N."/>
            <person name="Hua S.X."/>
        </authorList>
    </citation>
    <scope>NUCLEOTIDE SEQUENCE [LARGE SCALE GENOMIC DNA]</scope>
    <source>
        <strain evidence="2 3">LaAM-08-1</strain>
    </source>
</reference>
<keyword evidence="1" id="KW-0808">Transferase</keyword>
<protein>
    <submittedName>
        <fullName evidence="2">Uncharacterized protein</fullName>
    </submittedName>
</protein>
<dbReference type="InterPro" id="IPR050830">
    <property type="entry name" value="Fungal_FAS"/>
</dbReference>
<dbReference type="GO" id="GO:0016740">
    <property type="term" value="F:transferase activity"/>
    <property type="evidence" value="ECO:0007669"/>
    <property type="project" value="UniProtKB-KW"/>
</dbReference>
<accession>A0A0C9XDM2</accession>
<dbReference type="AlphaFoldDB" id="A0A0C9XDM2"/>
<reference evidence="3" key="2">
    <citation type="submission" date="2015-01" db="EMBL/GenBank/DDBJ databases">
        <title>Evolutionary Origins and Diversification of the Mycorrhizal Mutualists.</title>
        <authorList>
            <consortium name="DOE Joint Genome Institute"/>
            <consortium name="Mycorrhizal Genomics Consortium"/>
            <person name="Kohler A."/>
            <person name="Kuo A."/>
            <person name="Nagy L.G."/>
            <person name="Floudas D."/>
            <person name="Copeland A."/>
            <person name="Barry K.W."/>
            <person name="Cichocki N."/>
            <person name="Veneault-Fourrey C."/>
            <person name="LaButti K."/>
            <person name="Lindquist E.A."/>
            <person name="Lipzen A."/>
            <person name="Lundell T."/>
            <person name="Morin E."/>
            <person name="Murat C."/>
            <person name="Riley R."/>
            <person name="Ohm R."/>
            <person name="Sun H."/>
            <person name="Tunlid A."/>
            <person name="Henrissat B."/>
            <person name="Grigoriev I.V."/>
            <person name="Hibbett D.S."/>
            <person name="Martin F."/>
        </authorList>
    </citation>
    <scope>NUCLEOTIDE SEQUENCE [LARGE SCALE GENOMIC DNA]</scope>
    <source>
        <strain evidence="3">LaAM-08-1</strain>
    </source>
</reference>
<evidence type="ECO:0000256" key="1">
    <source>
        <dbReference type="ARBA" id="ARBA00022679"/>
    </source>
</evidence>
<evidence type="ECO:0000313" key="2">
    <source>
        <dbReference type="EMBL" id="KIJ95811.1"/>
    </source>
</evidence>
<dbReference type="EMBL" id="KN838742">
    <property type="protein sequence ID" value="KIJ95811.1"/>
    <property type="molecule type" value="Genomic_DNA"/>
</dbReference>
<dbReference type="STRING" id="1095629.A0A0C9XDM2"/>
<dbReference type="PANTHER" id="PTHR10982">
    <property type="entry name" value="MALONYL COA-ACYL CARRIER PROTEIN TRANSACYLASE"/>
    <property type="match status" value="1"/>
</dbReference>
<dbReference type="HOGENOM" id="CLU_1611032_0_0_1"/>
<keyword evidence="3" id="KW-1185">Reference proteome</keyword>
<proteinExistence type="predicted"/>
<dbReference type="Pfam" id="PF22235">
    <property type="entry name" value="FAS1_thioest_ins"/>
    <property type="match status" value="1"/>
</dbReference>
<organism evidence="2 3">
    <name type="scientific">Laccaria amethystina LaAM-08-1</name>
    <dbReference type="NCBI Taxonomy" id="1095629"/>
    <lineage>
        <taxon>Eukaryota</taxon>
        <taxon>Fungi</taxon>
        <taxon>Dikarya</taxon>
        <taxon>Basidiomycota</taxon>
        <taxon>Agaricomycotina</taxon>
        <taxon>Agaricomycetes</taxon>
        <taxon>Agaricomycetidae</taxon>
        <taxon>Agaricales</taxon>
        <taxon>Agaricineae</taxon>
        <taxon>Hydnangiaceae</taxon>
        <taxon>Laccaria</taxon>
    </lineage>
</organism>
<dbReference type="Gene3D" id="2.40.128.700">
    <property type="match status" value="1"/>
</dbReference>
<dbReference type="OrthoDB" id="3001637at2759"/>
<evidence type="ECO:0000313" key="3">
    <source>
        <dbReference type="Proteomes" id="UP000054477"/>
    </source>
</evidence>
<gene>
    <name evidence="2" type="ORF">K443DRAFT_315549</name>
</gene>